<keyword evidence="1" id="KW-0233">DNA recombination</keyword>
<dbReference type="InterPro" id="IPR011010">
    <property type="entry name" value="DNA_brk_join_enz"/>
</dbReference>
<sequence>EFRSDVGFEGKIEEVSSKKVLEDQLSKFICAMKRRDGGEYHASSVRSCLAAIWRYLNQHSVMEKPVDILNPKVYFDLNQVINRKLKNLSAKGFGEKTGADGLTMNEDYDAQAEVISLPNIKDIIDDYEFYLSKRPVTAVTNFYLKPFTTNSVQFNGQWYYGRAFGERTLRGYLRTICETVGIQIGTRNISNHSGRKTAVQLLKELGYSDSVVMSITRHKSQKGLAAYERPKSVMQREGINGFFNALMQVSNKALEDDASEASVDAIPKATVNVARKENITPKESVAPKKNIVPDKSGAPKENGIFKDFIPASLYVQRADSQASLVNAFDDLDVSSQNCVSCTALVECSHNILESDTQKETGTNAEKDEKKLQNKEFIEKFMTGNTFYNCIFNF</sequence>
<dbReference type="SUPFAM" id="SSF56349">
    <property type="entry name" value="DNA breaking-rejoining enzymes"/>
    <property type="match status" value="1"/>
</dbReference>
<keyword evidence="3" id="KW-1185">Reference proteome</keyword>
<dbReference type="GO" id="GO:0006310">
    <property type="term" value="P:DNA recombination"/>
    <property type="evidence" value="ECO:0007669"/>
    <property type="project" value="UniProtKB-KW"/>
</dbReference>
<evidence type="ECO:0000313" key="2">
    <source>
        <dbReference type="EMBL" id="CAG8750873.1"/>
    </source>
</evidence>
<reference evidence="2" key="1">
    <citation type="submission" date="2021-06" db="EMBL/GenBank/DDBJ databases">
        <authorList>
            <person name="Kallberg Y."/>
            <person name="Tangrot J."/>
            <person name="Rosling A."/>
        </authorList>
    </citation>
    <scope>NUCLEOTIDE SEQUENCE</scope>
    <source>
        <strain evidence="2">FL966</strain>
    </source>
</reference>
<dbReference type="Gene3D" id="1.10.443.10">
    <property type="entry name" value="Intergrase catalytic core"/>
    <property type="match status" value="1"/>
</dbReference>
<organism evidence="2 3">
    <name type="scientific">Cetraspora pellucida</name>
    <dbReference type="NCBI Taxonomy" id="1433469"/>
    <lineage>
        <taxon>Eukaryota</taxon>
        <taxon>Fungi</taxon>
        <taxon>Fungi incertae sedis</taxon>
        <taxon>Mucoromycota</taxon>
        <taxon>Glomeromycotina</taxon>
        <taxon>Glomeromycetes</taxon>
        <taxon>Diversisporales</taxon>
        <taxon>Gigasporaceae</taxon>
        <taxon>Cetraspora</taxon>
    </lineage>
</organism>
<dbReference type="AlphaFoldDB" id="A0A9N9ITL2"/>
<evidence type="ECO:0000256" key="1">
    <source>
        <dbReference type="ARBA" id="ARBA00023172"/>
    </source>
</evidence>
<evidence type="ECO:0000313" key="3">
    <source>
        <dbReference type="Proteomes" id="UP000789759"/>
    </source>
</evidence>
<dbReference type="EMBL" id="CAJVQA010017874">
    <property type="protein sequence ID" value="CAG8750873.1"/>
    <property type="molecule type" value="Genomic_DNA"/>
</dbReference>
<accession>A0A9N9ITL2</accession>
<feature type="non-terminal residue" evidence="2">
    <location>
        <position position="393"/>
    </location>
</feature>
<dbReference type="PANTHER" id="PTHR21446">
    <property type="entry name" value="DUF3504 DOMAIN-CONTAINING PROTEIN"/>
    <property type="match status" value="1"/>
</dbReference>
<dbReference type="InterPro" id="IPR052787">
    <property type="entry name" value="MAVS"/>
</dbReference>
<comment type="caution">
    <text evidence="2">The sequence shown here is derived from an EMBL/GenBank/DDBJ whole genome shotgun (WGS) entry which is preliminary data.</text>
</comment>
<proteinExistence type="predicted"/>
<dbReference type="PANTHER" id="PTHR21446:SF12">
    <property type="entry name" value="POTASSIUM CHANNEL TETRAMERIZATION DOMAIN CONTAINING 1"/>
    <property type="match status" value="1"/>
</dbReference>
<gene>
    <name evidence="2" type="ORF">CPELLU_LOCUS14698</name>
</gene>
<dbReference type="Proteomes" id="UP000789759">
    <property type="component" value="Unassembled WGS sequence"/>
</dbReference>
<dbReference type="InterPro" id="IPR013762">
    <property type="entry name" value="Integrase-like_cat_sf"/>
</dbReference>
<dbReference type="OrthoDB" id="2462171at2759"/>
<name>A0A9N9ITL2_9GLOM</name>
<dbReference type="GO" id="GO:0003677">
    <property type="term" value="F:DNA binding"/>
    <property type="evidence" value="ECO:0007669"/>
    <property type="project" value="InterPro"/>
</dbReference>
<dbReference type="GO" id="GO:0015074">
    <property type="term" value="P:DNA integration"/>
    <property type="evidence" value="ECO:0007669"/>
    <property type="project" value="InterPro"/>
</dbReference>
<protein>
    <submittedName>
        <fullName evidence="2">13153_t:CDS:1</fullName>
    </submittedName>
</protein>